<sequence length="692" mass="76109">MASTASQEELQLGACYGRYRGWKNVGTTAEDPPAAAADTPAQDAEELPEQPQEPAQATADAPESDATAAAAAVAPPLPGAIVVQFEATAREDFRVGFAPPRMGKQLSQWAYEVAVGFSGNTEVVWRKHVAKPGQQGKEVDLAQVFAGRTCSLQDFVPYWIVVQQGVLVFGIGAQVGVDTIAKFVDASFVPVQQVALTTWDTPATFRNIVFTPVYDAPLDVANMIPGTIVRADPAGKEDLVTPQERDAFQQAYDAAKRRAERFGGDFVPPNIKTFIDPKTIRKLQRTGAVQPGFATGFDLTSQDEVNKREQRMKRFQTPEFAVDYSTETVRALAEGMTQEEWTEKQREKEKLLERARKFGLPTADPDDASAKLKPANAKVGRERCDVRGDTMVEFRDDAIHVYSLDDRFQQVRTNDVLEYFVGYGPSYVEWINDSSCTVVFQDPYTAGRALIALSQEVPPQTKQVKTEVPVAAASGDIKAESNDAPSAMEEDIDMDTDATNGENKTEAAPMQDAGAQTQVTEVPDEDFNRSSWRFGARIGSSSQPSNKKWRILLRKATEDDFPAEKTNKKYHDRSRANHGRQLQQRGRGHRQQDSSRSEMPSRYGSSSRGSGGSSRAHPYRNDRGGNRRRDRRQSDGDFDQDDERSAGGKPSNRIRVNDDGSINLVRESNANSAAVPTESANADSAAEVKPEP</sequence>
<dbReference type="AlphaFoldDB" id="K3X2N0"/>
<dbReference type="Pfam" id="PF12248">
    <property type="entry name" value="Methyltransf_FA"/>
    <property type="match status" value="1"/>
</dbReference>
<evidence type="ECO:0000256" key="1">
    <source>
        <dbReference type="SAM" id="MobiDB-lite"/>
    </source>
</evidence>
<feature type="compositionally biased region" description="Low complexity" evidence="1">
    <location>
        <begin position="49"/>
        <end position="70"/>
    </location>
</feature>
<feature type="compositionally biased region" description="Polar residues" evidence="1">
    <location>
        <begin position="666"/>
        <end position="682"/>
    </location>
</feature>
<dbReference type="InParanoid" id="K3X2N0"/>
<reference evidence="4" key="2">
    <citation type="submission" date="2010-04" db="EMBL/GenBank/DDBJ databases">
        <authorList>
            <person name="Buell R."/>
            <person name="Hamilton J."/>
            <person name="Hostetler J."/>
        </authorList>
    </citation>
    <scope>NUCLEOTIDE SEQUENCE [LARGE SCALE GENOMIC DNA]</scope>
    <source>
        <strain evidence="4">DAOM:BR144</strain>
    </source>
</reference>
<dbReference type="Pfam" id="PF10309">
    <property type="entry name" value="NCBP3"/>
    <property type="match status" value="1"/>
</dbReference>
<dbReference type="GO" id="GO:0000340">
    <property type="term" value="F:RNA 7-methylguanosine cap binding"/>
    <property type="evidence" value="ECO:0007669"/>
    <property type="project" value="InterPro"/>
</dbReference>
<dbReference type="VEuPathDB" id="FungiDB:PYU1_G011453"/>
<dbReference type="InterPro" id="IPR012677">
    <property type="entry name" value="Nucleotide-bd_a/b_plait_sf"/>
</dbReference>
<reference evidence="3" key="3">
    <citation type="submission" date="2015-02" db="UniProtKB">
        <authorList>
            <consortium name="EnsemblProtists"/>
        </authorList>
    </citation>
    <scope>IDENTIFICATION</scope>
    <source>
        <strain evidence="3">DAOM BR144</strain>
    </source>
</reference>
<dbReference type="EnsemblProtists" id="PYU1_T011479">
    <property type="protein sequence ID" value="PYU1_T011479"/>
    <property type="gene ID" value="PYU1_G011453"/>
</dbReference>
<feature type="region of interest" description="Disordered" evidence="1">
    <location>
        <begin position="560"/>
        <end position="692"/>
    </location>
</feature>
<dbReference type="PANTHER" id="PTHR16291">
    <property type="entry name" value="NUCLEAR CAP-BINDING PROTEIN SUBUNIT 3"/>
    <property type="match status" value="1"/>
</dbReference>
<organism evidence="3 4">
    <name type="scientific">Globisporangium ultimum (strain ATCC 200006 / CBS 805.95 / DAOM BR144)</name>
    <name type="common">Pythium ultimum</name>
    <dbReference type="NCBI Taxonomy" id="431595"/>
    <lineage>
        <taxon>Eukaryota</taxon>
        <taxon>Sar</taxon>
        <taxon>Stramenopiles</taxon>
        <taxon>Oomycota</taxon>
        <taxon>Peronosporomycetes</taxon>
        <taxon>Pythiales</taxon>
        <taxon>Pythiaceae</taxon>
        <taxon>Globisporangium</taxon>
    </lineage>
</organism>
<dbReference type="InterPro" id="IPR019416">
    <property type="entry name" value="NCBP3"/>
</dbReference>
<feature type="compositionally biased region" description="Low complexity" evidence="1">
    <location>
        <begin position="27"/>
        <end position="42"/>
    </location>
</feature>
<dbReference type="PANTHER" id="PTHR16291:SF0">
    <property type="entry name" value="NUCLEAR CAP-BINDING PROTEIN SUBUNIT 3"/>
    <property type="match status" value="1"/>
</dbReference>
<dbReference type="STRING" id="431595.K3X2N0"/>
<keyword evidence="4" id="KW-1185">Reference proteome</keyword>
<protein>
    <recommendedName>
        <fullName evidence="2">Farnesoic acid O-methyl transferase domain-containing protein</fullName>
    </recommendedName>
</protein>
<feature type="compositionally biased region" description="Basic and acidic residues" evidence="1">
    <location>
        <begin position="619"/>
        <end position="635"/>
    </location>
</feature>
<dbReference type="HOGENOM" id="CLU_437758_0_0_1"/>
<dbReference type="GO" id="GO:0005634">
    <property type="term" value="C:nucleus"/>
    <property type="evidence" value="ECO:0007669"/>
    <property type="project" value="TreeGrafter"/>
</dbReference>
<feature type="region of interest" description="Disordered" evidence="1">
    <location>
        <begin position="26"/>
        <end position="70"/>
    </location>
</feature>
<dbReference type="OMA" id="YVEWLND"/>
<dbReference type="Proteomes" id="UP000019132">
    <property type="component" value="Unassembled WGS sequence"/>
</dbReference>
<dbReference type="Gene3D" id="3.30.70.330">
    <property type="match status" value="1"/>
</dbReference>
<evidence type="ECO:0000259" key="2">
    <source>
        <dbReference type="Pfam" id="PF12248"/>
    </source>
</evidence>
<dbReference type="eggNOG" id="ENOG502QRX4">
    <property type="taxonomic scope" value="Eukaryota"/>
</dbReference>
<dbReference type="GO" id="GO:0003729">
    <property type="term" value="F:mRNA binding"/>
    <property type="evidence" value="ECO:0007669"/>
    <property type="project" value="InterPro"/>
</dbReference>
<feature type="compositionally biased region" description="Basic and acidic residues" evidence="1">
    <location>
        <begin position="560"/>
        <end position="575"/>
    </location>
</feature>
<feature type="region of interest" description="Disordered" evidence="1">
    <location>
        <begin position="495"/>
        <end position="527"/>
    </location>
</feature>
<feature type="domain" description="Farnesoic acid O-methyl transferase" evidence="2">
    <location>
        <begin position="82"/>
        <end position="207"/>
    </location>
</feature>
<dbReference type="InterPro" id="IPR022041">
    <property type="entry name" value="Methyltransf_FA"/>
</dbReference>
<name>K3X2N0_GLOUD</name>
<dbReference type="EMBL" id="GL376571">
    <property type="status" value="NOT_ANNOTATED_CDS"/>
    <property type="molecule type" value="Genomic_DNA"/>
</dbReference>
<proteinExistence type="predicted"/>
<accession>K3X2N0</accession>
<reference evidence="4" key="1">
    <citation type="journal article" date="2010" name="Genome Biol.">
        <title>Genome sequence of the necrotrophic plant pathogen Pythium ultimum reveals original pathogenicity mechanisms and effector repertoire.</title>
        <authorList>
            <person name="Levesque C.A."/>
            <person name="Brouwer H."/>
            <person name="Cano L."/>
            <person name="Hamilton J.P."/>
            <person name="Holt C."/>
            <person name="Huitema E."/>
            <person name="Raffaele S."/>
            <person name="Robideau G.P."/>
            <person name="Thines M."/>
            <person name="Win J."/>
            <person name="Zerillo M.M."/>
            <person name="Beakes G.W."/>
            <person name="Boore J.L."/>
            <person name="Busam D."/>
            <person name="Dumas B."/>
            <person name="Ferriera S."/>
            <person name="Fuerstenberg S.I."/>
            <person name="Gachon C.M."/>
            <person name="Gaulin E."/>
            <person name="Govers F."/>
            <person name="Grenville-Briggs L."/>
            <person name="Horner N."/>
            <person name="Hostetler J."/>
            <person name="Jiang R.H."/>
            <person name="Johnson J."/>
            <person name="Krajaejun T."/>
            <person name="Lin H."/>
            <person name="Meijer H.J."/>
            <person name="Moore B."/>
            <person name="Morris P."/>
            <person name="Phuntmart V."/>
            <person name="Puiu D."/>
            <person name="Shetty J."/>
            <person name="Stajich J.E."/>
            <person name="Tripathy S."/>
            <person name="Wawra S."/>
            <person name="van West P."/>
            <person name="Whitty B.R."/>
            <person name="Coutinho P.M."/>
            <person name="Henrissat B."/>
            <person name="Martin F."/>
            <person name="Thomas P.D."/>
            <person name="Tyler B.M."/>
            <person name="De Vries R.P."/>
            <person name="Kamoun S."/>
            <person name="Yandell M."/>
            <person name="Tisserat N."/>
            <person name="Buell C.R."/>
        </authorList>
    </citation>
    <scope>NUCLEOTIDE SEQUENCE</scope>
    <source>
        <strain evidence="4">DAOM:BR144</strain>
    </source>
</reference>
<evidence type="ECO:0000313" key="4">
    <source>
        <dbReference type="Proteomes" id="UP000019132"/>
    </source>
</evidence>
<evidence type="ECO:0000313" key="3">
    <source>
        <dbReference type="EnsemblProtists" id="PYU1_T011479"/>
    </source>
</evidence>